<dbReference type="PRINTS" id="PR00781">
    <property type="entry name" value="LIPOSIGPTASE"/>
</dbReference>
<keyword evidence="2 9" id="KW-1003">Cell membrane</keyword>
<keyword evidence="7 9" id="KW-1133">Transmembrane helix</keyword>
<comment type="catalytic activity">
    <reaction evidence="9">
        <text>Release of signal peptides from bacterial membrane prolipoproteins. Hydrolyzes -Xaa-Yaa-Zaa-|-(S,diacylglyceryl)Cys-, in which Xaa is hydrophobic (preferably Leu), and Yaa (Ala or Ser) and Zaa (Gly or Ala) have small, neutral side chains.</text>
        <dbReference type="EC" id="3.4.23.36"/>
    </reaction>
</comment>
<dbReference type="UniPathway" id="UPA00665"/>
<evidence type="ECO:0000256" key="4">
    <source>
        <dbReference type="ARBA" id="ARBA00022692"/>
    </source>
</evidence>
<feature type="transmembrane region" description="Helical" evidence="9">
    <location>
        <begin position="78"/>
        <end position="99"/>
    </location>
</feature>
<dbReference type="GO" id="GO:0006508">
    <property type="term" value="P:proteolysis"/>
    <property type="evidence" value="ECO:0007669"/>
    <property type="project" value="UniProtKB-KW"/>
</dbReference>
<protein>
    <recommendedName>
        <fullName evidence="9">Lipoprotein signal peptidase</fullName>
        <ecNumber evidence="9">3.4.23.36</ecNumber>
    </recommendedName>
    <alternativeName>
        <fullName evidence="9">Prolipoprotein signal peptidase</fullName>
    </alternativeName>
    <alternativeName>
        <fullName evidence="9">Signal peptidase II</fullName>
        <shortName evidence="9">SPase II</shortName>
    </alternativeName>
</protein>
<feature type="transmembrane region" description="Helical" evidence="9">
    <location>
        <begin position="126"/>
        <end position="150"/>
    </location>
</feature>
<feature type="active site" evidence="9">
    <location>
        <position position="193"/>
    </location>
</feature>
<dbReference type="HAMAP" id="MF_00161">
    <property type="entry name" value="LspA"/>
    <property type="match status" value="1"/>
</dbReference>
<dbReference type="EMBL" id="FNET01000005">
    <property type="protein sequence ID" value="SDK42608.1"/>
    <property type="molecule type" value="Genomic_DNA"/>
</dbReference>
<dbReference type="RefSeq" id="WP_256334682.1">
    <property type="nucleotide sequence ID" value="NZ_FNET01000005.1"/>
</dbReference>
<dbReference type="InterPro" id="IPR001872">
    <property type="entry name" value="Peptidase_A8"/>
</dbReference>
<dbReference type="GO" id="GO:0004190">
    <property type="term" value="F:aspartic-type endopeptidase activity"/>
    <property type="evidence" value="ECO:0007669"/>
    <property type="project" value="UniProtKB-UniRule"/>
</dbReference>
<feature type="transmembrane region" description="Helical" evidence="9">
    <location>
        <begin position="201"/>
        <end position="222"/>
    </location>
</feature>
<accession>A0A1G9BT01</accession>
<proteinExistence type="inferred from homology"/>
<feature type="active site" evidence="9">
    <location>
        <position position="207"/>
    </location>
</feature>
<organism evidence="11 12">
    <name type="scientific">Lentzea albidocapillata subsp. violacea</name>
    <dbReference type="NCBI Taxonomy" id="128104"/>
    <lineage>
        <taxon>Bacteria</taxon>
        <taxon>Bacillati</taxon>
        <taxon>Actinomycetota</taxon>
        <taxon>Actinomycetes</taxon>
        <taxon>Pseudonocardiales</taxon>
        <taxon>Pseudonocardiaceae</taxon>
        <taxon>Lentzea</taxon>
    </lineage>
</organism>
<comment type="similarity">
    <text evidence="1 9 10">Belongs to the peptidase A8 family.</text>
</comment>
<gene>
    <name evidence="9" type="primary">lspA</name>
    <name evidence="11" type="ORF">SAMN04488074_105414</name>
</gene>
<comment type="subcellular location">
    <subcellularLocation>
        <location evidence="9">Cell membrane</location>
        <topology evidence="9">Multi-pass membrane protein</topology>
    </subcellularLocation>
</comment>
<dbReference type="GO" id="GO:0005886">
    <property type="term" value="C:plasma membrane"/>
    <property type="evidence" value="ECO:0007669"/>
    <property type="project" value="UniProtKB-SubCell"/>
</dbReference>
<reference evidence="12" key="1">
    <citation type="submission" date="2016-10" db="EMBL/GenBank/DDBJ databases">
        <authorList>
            <person name="Varghese N."/>
            <person name="Submissions S."/>
        </authorList>
    </citation>
    <scope>NUCLEOTIDE SEQUENCE [LARGE SCALE GENOMIC DNA]</scope>
    <source>
        <strain evidence="12">DSM 44796</strain>
    </source>
</reference>
<evidence type="ECO:0000256" key="5">
    <source>
        <dbReference type="ARBA" id="ARBA00022750"/>
    </source>
</evidence>
<evidence type="ECO:0000256" key="8">
    <source>
        <dbReference type="ARBA" id="ARBA00023136"/>
    </source>
</evidence>
<evidence type="ECO:0000256" key="10">
    <source>
        <dbReference type="RuleBase" id="RU004181"/>
    </source>
</evidence>
<evidence type="ECO:0000256" key="9">
    <source>
        <dbReference type="HAMAP-Rule" id="MF_00161"/>
    </source>
</evidence>
<comment type="function">
    <text evidence="9">This protein specifically catalyzes the removal of signal peptides from prolipoproteins.</text>
</comment>
<dbReference type="PANTHER" id="PTHR33695">
    <property type="entry name" value="LIPOPROTEIN SIGNAL PEPTIDASE"/>
    <property type="match status" value="1"/>
</dbReference>
<dbReference type="NCBIfam" id="TIGR00077">
    <property type="entry name" value="lspA"/>
    <property type="match status" value="1"/>
</dbReference>
<comment type="pathway">
    <text evidence="9">Protein modification; lipoprotein biosynthesis (signal peptide cleavage).</text>
</comment>
<sequence>MDQTEKWFGELADHGSSVTISFRFVEHIATDDVANERGIFQLVSTTSKRSRSDEGLMPSGGVLNYARPQMDTTTSRRVPLVMGIAVLVLLLDQATKFWAESALTGRAPIPVLGEFLQLRLLYNPGAAFSIGAGSTWIFTIVAAVAVVLLARYGMQPQTGLRAAALALMLGGATTHLLDRLFRPPGFARGHVVDFLDYNGWFVGNVADIALVCGAILLVLLSFTPTKQPAE</sequence>
<keyword evidence="8 9" id="KW-0472">Membrane</keyword>
<evidence type="ECO:0000256" key="7">
    <source>
        <dbReference type="ARBA" id="ARBA00022989"/>
    </source>
</evidence>
<evidence type="ECO:0000256" key="3">
    <source>
        <dbReference type="ARBA" id="ARBA00022670"/>
    </source>
</evidence>
<keyword evidence="4 9" id="KW-0812">Transmembrane</keyword>
<dbReference type="PANTHER" id="PTHR33695:SF1">
    <property type="entry name" value="LIPOPROTEIN SIGNAL PEPTIDASE"/>
    <property type="match status" value="1"/>
</dbReference>
<dbReference type="Proteomes" id="UP000199682">
    <property type="component" value="Unassembled WGS sequence"/>
</dbReference>
<keyword evidence="6 9" id="KW-0378">Hydrolase</keyword>
<evidence type="ECO:0000313" key="11">
    <source>
        <dbReference type="EMBL" id="SDK42608.1"/>
    </source>
</evidence>
<keyword evidence="5 9" id="KW-0064">Aspartyl protease</keyword>
<name>A0A1G9BT01_9PSEU</name>
<evidence type="ECO:0000313" key="12">
    <source>
        <dbReference type="Proteomes" id="UP000199682"/>
    </source>
</evidence>
<dbReference type="Pfam" id="PF01252">
    <property type="entry name" value="Peptidase_A8"/>
    <property type="match status" value="1"/>
</dbReference>
<evidence type="ECO:0000256" key="6">
    <source>
        <dbReference type="ARBA" id="ARBA00022801"/>
    </source>
</evidence>
<dbReference type="EC" id="3.4.23.36" evidence="9"/>
<evidence type="ECO:0000256" key="2">
    <source>
        <dbReference type="ARBA" id="ARBA00022475"/>
    </source>
</evidence>
<keyword evidence="3 9" id="KW-0645">Protease</keyword>
<evidence type="ECO:0000256" key="1">
    <source>
        <dbReference type="ARBA" id="ARBA00006139"/>
    </source>
</evidence>
<feature type="transmembrane region" description="Helical" evidence="9">
    <location>
        <begin position="162"/>
        <end position="181"/>
    </location>
</feature>
<dbReference type="AlphaFoldDB" id="A0A1G9BT01"/>